<reference evidence="1" key="2">
    <citation type="submission" date="2025-03" db="EMBL/GenBank/DDBJ databases">
        <authorList>
            <consortium name="ELIXIR-Norway"/>
            <consortium name="Elixir Norway"/>
        </authorList>
    </citation>
    <scope>NUCLEOTIDE SEQUENCE</scope>
</reference>
<protein>
    <submittedName>
        <fullName evidence="1">Uncharacterized protein</fullName>
    </submittedName>
</protein>
<gene>
    <name evidence="1" type="ORF">MRATA1EN22A_LOCUS23190</name>
</gene>
<dbReference type="EMBL" id="OX596088">
    <property type="protein sequence ID" value="CAN0512644.1"/>
    <property type="molecule type" value="Genomic_DNA"/>
</dbReference>
<evidence type="ECO:0000313" key="2">
    <source>
        <dbReference type="Proteomes" id="UP001162501"/>
    </source>
</evidence>
<feature type="non-terminal residue" evidence="1">
    <location>
        <position position="1"/>
    </location>
</feature>
<proteinExistence type="predicted"/>
<reference evidence="1" key="1">
    <citation type="submission" date="2023-05" db="EMBL/GenBank/DDBJ databases">
        <authorList>
            <consortium name="ELIXIR-Norway"/>
        </authorList>
    </citation>
    <scope>NUCLEOTIDE SEQUENCE</scope>
</reference>
<dbReference type="Proteomes" id="UP001162501">
    <property type="component" value="Chromosome 4"/>
</dbReference>
<feature type="non-terminal residue" evidence="1">
    <location>
        <position position="60"/>
    </location>
</feature>
<organism evidence="1 2">
    <name type="scientific">Rangifer tarandus platyrhynchus</name>
    <name type="common">Svalbard reindeer</name>
    <dbReference type="NCBI Taxonomy" id="3082113"/>
    <lineage>
        <taxon>Eukaryota</taxon>
        <taxon>Metazoa</taxon>
        <taxon>Chordata</taxon>
        <taxon>Craniata</taxon>
        <taxon>Vertebrata</taxon>
        <taxon>Euteleostomi</taxon>
        <taxon>Mammalia</taxon>
        <taxon>Eutheria</taxon>
        <taxon>Laurasiatheria</taxon>
        <taxon>Artiodactyla</taxon>
        <taxon>Ruminantia</taxon>
        <taxon>Pecora</taxon>
        <taxon>Cervidae</taxon>
        <taxon>Odocoileinae</taxon>
        <taxon>Rangifer</taxon>
    </lineage>
</organism>
<sequence length="60" mass="6711">SYPLGLASLAATGVREFRESIVASICKKYTTIKSPTHEQVPFRQHVFKSNLFVKSNKVSL</sequence>
<accession>A0AC59ZXA9</accession>
<name>A0AC59ZXA9_RANTA</name>
<evidence type="ECO:0000313" key="1">
    <source>
        <dbReference type="EMBL" id="CAN0512644.1"/>
    </source>
</evidence>